<evidence type="ECO:0000313" key="2">
    <source>
        <dbReference type="Proteomes" id="UP001230649"/>
    </source>
</evidence>
<gene>
    <name evidence="1" type="ORF">QFC20_002709</name>
</gene>
<protein>
    <submittedName>
        <fullName evidence="1">Uncharacterized protein</fullName>
    </submittedName>
</protein>
<name>A0ACC2WHS3_9TREE</name>
<evidence type="ECO:0000313" key="1">
    <source>
        <dbReference type="EMBL" id="KAJ9110943.1"/>
    </source>
</evidence>
<reference evidence="1" key="1">
    <citation type="submission" date="2023-04" db="EMBL/GenBank/DDBJ databases">
        <title>Draft Genome sequencing of Naganishia species isolated from polar environments using Oxford Nanopore Technology.</title>
        <authorList>
            <person name="Leo P."/>
            <person name="Venkateswaran K."/>
        </authorList>
    </citation>
    <scope>NUCLEOTIDE SEQUENCE</scope>
    <source>
        <strain evidence="1">MNA-CCFEE 5262</strain>
    </source>
</reference>
<sequence length="279" mass="30397">MERTGGTSTRSTFPLYRVIDSVFTSGWEVSHGWQVGGANPSTGRKPMADENNVQLIKGEGLRMHVPAQSRDARSFSVSEVQFPDVFLGGTFEITAKVTSVPGTVMSFMTYHADGTTYESAHLGWQDAQSVEMLGSSLLKATSASPAGMNMVHYEAKSGARAATSQAFPSGVNPSTGYHTYSTSWYPNVSGGNTARMTEYRFDEKLLNGPKQYAAANCQILLFQHWTNADPNWTGYPPTQDAYLTIKKVVAYYDRPIKLANGAGISKDTCKREKACTVTV</sequence>
<proteinExistence type="predicted"/>
<keyword evidence="2" id="KW-1185">Reference proteome</keyword>
<organism evidence="1 2">
    <name type="scientific">Naganishia adeliensis</name>
    <dbReference type="NCBI Taxonomy" id="92952"/>
    <lineage>
        <taxon>Eukaryota</taxon>
        <taxon>Fungi</taxon>
        <taxon>Dikarya</taxon>
        <taxon>Basidiomycota</taxon>
        <taxon>Agaricomycotina</taxon>
        <taxon>Tremellomycetes</taxon>
        <taxon>Filobasidiales</taxon>
        <taxon>Filobasidiaceae</taxon>
        <taxon>Naganishia</taxon>
    </lineage>
</organism>
<accession>A0ACC2WHS3</accession>
<comment type="caution">
    <text evidence="1">The sequence shown here is derived from an EMBL/GenBank/DDBJ whole genome shotgun (WGS) entry which is preliminary data.</text>
</comment>
<dbReference type="Proteomes" id="UP001230649">
    <property type="component" value="Unassembled WGS sequence"/>
</dbReference>
<dbReference type="EMBL" id="JASBWS010000021">
    <property type="protein sequence ID" value="KAJ9110943.1"/>
    <property type="molecule type" value="Genomic_DNA"/>
</dbReference>